<dbReference type="PROSITE" id="PS51898">
    <property type="entry name" value="TYR_RECOMBINASE"/>
    <property type="match status" value="1"/>
</dbReference>
<dbReference type="EMBL" id="JAGTUF010000015">
    <property type="protein sequence ID" value="MBR9972914.1"/>
    <property type="molecule type" value="Genomic_DNA"/>
</dbReference>
<keyword evidence="1" id="KW-0233">DNA recombination</keyword>
<organism evidence="3 4">
    <name type="scientific">Magnetospirillum sulfuroxidans</name>
    <dbReference type="NCBI Taxonomy" id="611300"/>
    <lineage>
        <taxon>Bacteria</taxon>
        <taxon>Pseudomonadati</taxon>
        <taxon>Pseudomonadota</taxon>
        <taxon>Alphaproteobacteria</taxon>
        <taxon>Rhodospirillales</taxon>
        <taxon>Rhodospirillaceae</taxon>
        <taxon>Magnetospirillum</taxon>
    </lineage>
</organism>
<reference evidence="3 4" key="1">
    <citation type="submission" date="2021-04" db="EMBL/GenBank/DDBJ databases">
        <title>Magnetospirillum sulfuroxidans sp. nov., a facultative chemolithoautotrophic sulfur-oxidizing alphaproteobacterium isolated from freshwater sediment and proposals for Paramagetospirillum gen. nov., and Magnetospirillaceae fam. nov.</title>
        <authorList>
            <person name="Koziaeva V."/>
            <person name="Geelhoed J.S."/>
            <person name="Sorokin D.Y."/>
            <person name="Grouzdev D.S."/>
        </authorList>
    </citation>
    <scope>NUCLEOTIDE SEQUENCE [LARGE SCALE GENOMIC DNA]</scope>
    <source>
        <strain evidence="3 4">J10</strain>
    </source>
</reference>
<dbReference type="CDD" id="cd00397">
    <property type="entry name" value="DNA_BRE_C"/>
    <property type="match status" value="1"/>
</dbReference>
<feature type="domain" description="Tyr recombinase" evidence="2">
    <location>
        <begin position="126"/>
        <end position="353"/>
    </location>
</feature>
<dbReference type="Gene3D" id="1.10.443.10">
    <property type="entry name" value="Intergrase catalytic core"/>
    <property type="match status" value="1"/>
</dbReference>
<evidence type="ECO:0000313" key="4">
    <source>
        <dbReference type="Proteomes" id="UP000680714"/>
    </source>
</evidence>
<protein>
    <submittedName>
        <fullName evidence="3">Site-specific integrase</fullName>
    </submittedName>
</protein>
<name>A0ABS5IES4_9PROT</name>
<evidence type="ECO:0000313" key="3">
    <source>
        <dbReference type="EMBL" id="MBR9972914.1"/>
    </source>
</evidence>
<dbReference type="InterPro" id="IPR013762">
    <property type="entry name" value="Integrase-like_cat_sf"/>
</dbReference>
<sequence length="367" mass="41966">MAGVYDSPNTIEGALKGLRALLSFADECGHDLEGRLLQGERIEPKLIRAFALWLEQRYGKADGIMSQASRRTFNATLLQARIAEAWFITMYWTADDPVLRGYEIQNVLATQKAAWAHVAKRVKEKPVAPDMDEEDIRRIDGFLANAAMSANADPMWVRTFLIWRLAIEFGMRIGEILALRVEDCPNRHRPTFEIVRMEDRDHVDPRRTYAPRPKTLGRSLGILLANSAFPEFVLRYISEYRVTWKTRSDGSKRKSPQVLHPYLLVNDDGAPLPHVTARSLATRISKETGVPFHWHLARHAFFNRAYAAIGRIPEVAEQNVRINDLVYWGGWSSPKSLDIYTNRARKHRAAHALAIWQGQQEAWTSLR</sequence>
<accession>A0ABS5IES4</accession>
<evidence type="ECO:0000259" key="2">
    <source>
        <dbReference type="PROSITE" id="PS51898"/>
    </source>
</evidence>
<keyword evidence="4" id="KW-1185">Reference proteome</keyword>
<comment type="caution">
    <text evidence="3">The sequence shown here is derived from an EMBL/GenBank/DDBJ whole genome shotgun (WGS) entry which is preliminary data.</text>
</comment>
<gene>
    <name evidence="3" type="ORF">KEC16_14415</name>
</gene>
<dbReference type="Proteomes" id="UP000680714">
    <property type="component" value="Unassembled WGS sequence"/>
</dbReference>
<dbReference type="InterPro" id="IPR011010">
    <property type="entry name" value="DNA_brk_join_enz"/>
</dbReference>
<dbReference type="InterPro" id="IPR002104">
    <property type="entry name" value="Integrase_catalytic"/>
</dbReference>
<dbReference type="SUPFAM" id="SSF56349">
    <property type="entry name" value="DNA breaking-rejoining enzymes"/>
    <property type="match status" value="1"/>
</dbReference>
<proteinExistence type="predicted"/>
<dbReference type="RefSeq" id="WP_211550150.1">
    <property type="nucleotide sequence ID" value="NZ_JAGTUF010000015.1"/>
</dbReference>
<evidence type="ECO:0000256" key="1">
    <source>
        <dbReference type="ARBA" id="ARBA00023172"/>
    </source>
</evidence>